<dbReference type="Proteomes" id="UP000253495">
    <property type="component" value="Unassembled WGS sequence"/>
</dbReference>
<dbReference type="Gene3D" id="3.40.830.10">
    <property type="entry name" value="LigB-like"/>
    <property type="match status" value="1"/>
</dbReference>
<dbReference type="RefSeq" id="WP_114452595.1">
    <property type="nucleotide sequence ID" value="NZ_QPJC01000004.1"/>
</dbReference>
<gene>
    <name evidence="1" type="ORF">DFQ14_104108</name>
</gene>
<dbReference type="AlphaFoldDB" id="A0A368VS36"/>
<proteinExistence type="predicted"/>
<organism evidence="1 2">
    <name type="scientific">Halopolyspora algeriensis</name>
    <dbReference type="NCBI Taxonomy" id="1500506"/>
    <lineage>
        <taxon>Bacteria</taxon>
        <taxon>Bacillati</taxon>
        <taxon>Actinomycetota</taxon>
        <taxon>Actinomycetes</taxon>
        <taxon>Actinomycetes incertae sedis</taxon>
        <taxon>Halopolyspora</taxon>
    </lineage>
</organism>
<evidence type="ECO:0000313" key="2">
    <source>
        <dbReference type="Proteomes" id="UP000253495"/>
    </source>
</evidence>
<dbReference type="EMBL" id="QPJC01000004">
    <property type="protein sequence ID" value="RCW44519.1"/>
    <property type="molecule type" value="Genomic_DNA"/>
</dbReference>
<evidence type="ECO:0008006" key="3">
    <source>
        <dbReference type="Google" id="ProtNLM"/>
    </source>
</evidence>
<comment type="caution">
    <text evidence="1">The sequence shown here is derived from an EMBL/GenBank/DDBJ whole genome shotgun (WGS) entry which is preliminary data.</text>
</comment>
<name>A0A368VS36_9ACTN</name>
<sequence>MLVAAGVFPHPPALVPQVAGQRAFELEGLRAACAEGLARLLRSRPDLLVVVGGAQHTVSYSWPVAGTLAPHGVDLEVGTGEAVLPLSLTIARWLLENHRGGPVPAFESVASDASPEKCLELGRCVAQRSQRVALMVMGDGSACRDTQAPGFHDPDAVPYDDHLARALGDGDVEALVALDPAMSERLLVSGRAAWQVLAGAARDRPVRGELLDYRSPYGVGYFVASWQLEPDRED</sequence>
<accession>A0A368VS36</accession>
<dbReference type="OrthoDB" id="4543339at2"/>
<evidence type="ECO:0000313" key="1">
    <source>
        <dbReference type="EMBL" id="RCW44519.1"/>
    </source>
</evidence>
<keyword evidence="2" id="KW-1185">Reference proteome</keyword>
<dbReference type="SUPFAM" id="SSF53213">
    <property type="entry name" value="LigB-like"/>
    <property type="match status" value="1"/>
</dbReference>
<protein>
    <recommendedName>
        <fullName evidence="3">Catalytic LigB subunit of aromatic ring-opening dioxygenase</fullName>
    </recommendedName>
</protein>
<reference evidence="1 2" key="1">
    <citation type="submission" date="2018-07" db="EMBL/GenBank/DDBJ databases">
        <title>Genomic Encyclopedia of Type Strains, Phase III (KMG-III): the genomes of soil and plant-associated and newly described type strains.</title>
        <authorList>
            <person name="Whitman W."/>
        </authorList>
    </citation>
    <scope>NUCLEOTIDE SEQUENCE [LARGE SCALE GENOMIC DNA]</scope>
    <source>
        <strain evidence="1 2">CECT 8575</strain>
    </source>
</reference>
<dbReference type="CDD" id="cd07951">
    <property type="entry name" value="ED_3B_N_AMMECR1"/>
    <property type="match status" value="1"/>
</dbReference>